<keyword evidence="2" id="KW-1185">Reference proteome</keyword>
<gene>
    <name evidence="1" type="ORF">A5821_001961</name>
</gene>
<name>A0AAQ3Y7M2_9ENTE</name>
<sequence length="195" mass="21438">MTTLPNIGKPATNALKSVGITTLEQVSTLKKTTLLKMHGVGPKAISILEKALTDHHLTFQEQSVNDHLPQTEFAVICSLNCDNAPKRRMIRDYLLAAASGNQSLLESLLSDSFRWIVPGEPPLEDKAAFIKAVLKEKKELSTLEIQSILTHGKEGSAHGILTTKTGNKIYFSDIIRFKSNQKDAPISEITSFVIQ</sequence>
<evidence type="ECO:0000313" key="1">
    <source>
        <dbReference type="EMBL" id="WYK00835.1"/>
    </source>
</evidence>
<proteinExistence type="predicted"/>
<evidence type="ECO:0000313" key="2">
    <source>
        <dbReference type="Proteomes" id="UP000194948"/>
    </source>
</evidence>
<dbReference type="SUPFAM" id="SSF47789">
    <property type="entry name" value="C-terminal domain of RNA polymerase alpha subunit"/>
    <property type="match status" value="1"/>
</dbReference>
<dbReference type="InterPro" id="IPR032710">
    <property type="entry name" value="NTF2-like_dom_sf"/>
</dbReference>
<dbReference type="Gene3D" id="1.10.150.20">
    <property type="entry name" value="5' to 3' exonuclease, C-terminal subdomain"/>
    <property type="match status" value="1"/>
</dbReference>
<dbReference type="RefSeq" id="WP_086314394.1">
    <property type="nucleotide sequence ID" value="NZ_CP147244.1"/>
</dbReference>
<evidence type="ECO:0008006" key="3">
    <source>
        <dbReference type="Google" id="ProtNLM"/>
    </source>
</evidence>
<dbReference type="EMBL" id="CP147244">
    <property type="protein sequence ID" value="WYK00835.1"/>
    <property type="molecule type" value="Genomic_DNA"/>
</dbReference>
<reference evidence="1" key="2">
    <citation type="submission" date="2024-03" db="EMBL/GenBank/DDBJ databases">
        <title>The Genome Sequence of Enterococcus sp. DIV0205d.</title>
        <authorList>
            <consortium name="The Broad Institute Genomics Platform"/>
            <consortium name="The Broad Institute Microbial Omics Core"/>
            <consortium name="The Broad Institute Genomic Center for Infectious Diseases"/>
            <person name="Earl A."/>
            <person name="Manson A."/>
            <person name="Gilmore M."/>
            <person name="Schwartman J."/>
            <person name="Shea T."/>
            <person name="Abouelleil A."/>
            <person name="Cao P."/>
            <person name="Chapman S."/>
            <person name="Cusick C."/>
            <person name="Young S."/>
            <person name="Neafsey D."/>
            <person name="Nusbaum C."/>
            <person name="Birren B."/>
        </authorList>
    </citation>
    <scope>NUCLEOTIDE SEQUENCE</scope>
    <source>
        <strain evidence="1">7F3_DIV0205</strain>
    </source>
</reference>
<dbReference type="SUPFAM" id="SSF54427">
    <property type="entry name" value="NTF2-like"/>
    <property type="match status" value="1"/>
</dbReference>
<dbReference type="Proteomes" id="UP000194948">
    <property type="component" value="Chromosome"/>
</dbReference>
<accession>A0AAQ3Y7M2</accession>
<protein>
    <recommendedName>
        <fullName evidence="3">DNA-binding protein</fullName>
    </recommendedName>
</protein>
<dbReference type="AlphaFoldDB" id="A0AAQ3Y7M2"/>
<organism evidence="1 2">
    <name type="scientific">Candidatus Enterococcus palustris</name>
    <dbReference type="NCBI Taxonomy" id="1834189"/>
    <lineage>
        <taxon>Bacteria</taxon>
        <taxon>Bacillati</taxon>
        <taxon>Bacillota</taxon>
        <taxon>Bacilli</taxon>
        <taxon>Lactobacillales</taxon>
        <taxon>Enterococcaceae</taxon>
        <taxon>Enterococcus</taxon>
    </lineage>
</organism>
<reference evidence="1" key="1">
    <citation type="submission" date="2017-05" db="EMBL/GenBank/DDBJ databases">
        <authorList>
            <consortium name="The Broad Institute Genomics Platform"/>
            <consortium name="The Broad Institute Genomic Center for Infectious Diseases"/>
            <person name="Earl A."/>
            <person name="Manson A."/>
            <person name="Schwartman J."/>
            <person name="Gilmore M."/>
            <person name="Abouelleil A."/>
            <person name="Cao P."/>
            <person name="Chapman S."/>
            <person name="Cusick C."/>
            <person name="Shea T."/>
            <person name="Young S."/>
            <person name="Neafsey D."/>
            <person name="Nusbaum C."/>
            <person name="Birren B."/>
        </authorList>
    </citation>
    <scope>NUCLEOTIDE SEQUENCE</scope>
    <source>
        <strain evidence="1">7F3_DIV0205</strain>
    </source>
</reference>
<dbReference type="Gene3D" id="3.10.450.50">
    <property type="match status" value="1"/>
</dbReference>